<gene>
    <name evidence="1" type="ORF">KIN20_006292</name>
</gene>
<dbReference type="EMBL" id="JAHQIW010000873">
    <property type="protein sequence ID" value="KAJ1350494.1"/>
    <property type="molecule type" value="Genomic_DNA"/>
</dbReference>
<proteinExistence type="predicted"/>
<evidence type="ECO:0000313" key="1">
    <source>
        <dbReference type="EMBL" id="KAJ1350494.1"/>
    </source>
</evidence>
<protein>
    <submittedName>
        <fullName evidence="1">Uncharacterized protein</fullName>
    </submittedName>
</protein>
<organism evidence="1 2">
    <name type="scientific">Parelaphostrongylus tenuis</name>
    <name type="common">Meningeal worm</name>
    <dbReference type="NCBI Taxonomy" id="148309"/>
    <lineage>
        <taxon>Eukaryota</taxon>
        <taxon>Metazoa</taxon>
        <taxon>Ecdysozoa</taxon>
        <taxon>Nematoda</taxon>
        <taxon>Chromadorea</taxon>
        <taxon>Rhabditida</taxon>
        <taxon>Rhabditina</taxon>
        <taxon>Rhabditomorpha</taxon>
        <taxon>Strongyloidea</taxon>
        <taxon>Metastrongylidae</taxon>
        <taxon>Parelaphostrongylus</taxon>
    </lineage>
</organism>
<evidence type="ECO:0000313" key="2">
    <source>
        <dbReference type="Proteomes" id="UP001196413"/>
    </source>
</evidence>
<reference evidence="1" key="1">
    <citation type="submission" date="2021-06" db="EMBL/GenBank/DDBJ databases">
        <title>Parelaphostrongylus tenuis whole genome reference sequence.</title>
        <authorList>
            <person name="Garwood T.J."/>
            <person name="Larsen P.A."/>
            <person name="Fountain-Jones N.M."/>
            <person name="Garbe J.R."/>
            <person name="Macchietto M.G."/>
            <person name="Kania S.A."/>
            <person name="Gerhold R.W."/>
            <person name="Richards J.E."/>
            <person name="Wolf T.M."/>
        </authorList>
    </citation>
    <scope>NUCLEOTIDE SEQUENCE</scope>
    <source>
        <strain evidence="1">MNPRO001-30</strain>
        <tissue evidence="1">Meninges</tissue>
    </source>
</reference>
<comment type="caution">
    <text evidence="1">The sequence shown here is derived from an EMBL/GenBank/DDBJ whole genome shotgun (WGS) entry which is preliminary data.</text>
</comment>
<dbReference type="Proteomes" id="UP001196413">
    <property type="component" value="Unassembled WGS sequence"/>
</dbReference>
<accession>A0AAD5MMS6</accession>
<keyword evidence="2" id="KW-1185">Reference proteome</keyword>
<sequence>MDRKIQRIALVELHKTGLKMADIVEIDWLQTGKYGTLGYAIAREITRASYNVTRMMLPCLETIRRMCILESVSFD</sequence>
<dbReference type="AlphaFoldDB" id="A0AAD5MMS6"/>
<name>A0AAD5MMS6_PARTN</name>